<keyword evidence="1" id="KW-0732">Signal</keyword>
<feature type="chain" id="PRO_5039592784" evidence="1">
    <location>
        <begin position="23"/>
        <end position="179"/>
    </location>
</feature>
<evidence type="ECO:0000256" key="1">
    <source>
        <dbReference type="SAM" id="SignalP"/>
    </source>
</evidence>
<name>A0A9E8MYE6_9FLAO</name>
<gene>
    <name evidence="2" type="ORF">N7U66_06150</name>
</gene>
<dbReference type="PROSITE" id="PS51257">
    <property type="entry name" value="PROKAR_LIPOPROTEIN"/>
    <property type="match status" value="1"/>
</dbReference>
<dbReference type="InterPro" id="IPR025348">
    <property type="entry name" value="DUF4252"/>
</dbReference>
<keyword evidence="3" id="KW-1185">Reference proteome</keyword>
<protein>
    <submittedName>
        <fullName evidence="2">DUF4252 domain-containing protein</fullName>
    </submittedName>
</protein>
<reference evidence="2" key="1">
    <citation type="submission" date="2022-11" db="EMBL/GenBank/DDBJ databases">
        <title>Lacinutrix neustonica HL-RS19T sp. nov., isolated from the surface microlayer sample of brackish Lake Shihwa.</title>
        <authorList>
            <person name="Choi J.Y."/>
            <person name="Hwang C.Y."/>
        </authorList>
    </citation>
    <scope>NUCLEOTIDE SEQUENCE</scope>
    <source>
        <strain evidence="2">HL-RS19</strain>
    </source>
</reference>
<sequence>MKSVIKTIVFSLLLSLALVSCKDEGSVQTYFVEHQDLPDYKQMDLSANLMDFSSAELSAEEKETIQSLKKISFTGYRATGDETEYKQELEKAKRVFKNEKYNELMDFSMGGMKIKVNSIGTDDAVDEILVLMSSQKTGFGVARIIGDDINPEKVMMMINNMQKVDVDNSQLKSIMNFFN</sequence>
<evidence type="ECO:0000313" key="2">
    <source>
        <dbReference type="EMBL" id="WAC03174.1"/>
    </source>
</evidence>
<dbReference type="AlphaFoldDB" id="A0A9E8MYE6"/>
<feature type="signal peptide" evidence="1">
    <location>
        <begin position="1"/>
        <end position="22"/>
    </location>
</feature>
<dbReference type="Pfam" id="PF14060">
    <property type="entry name" value="DUF4252"/>
    <property type="match status" value="1"/>
</dbReference>
<organism evidence="2 3">
    <name type="scientific">Lacinutrix neustonica</name>
    <dbReference type="NCBI Taxonomy" id="2980107"/>
    <lineage>
        <taxon>Bacteria</taxon>
        <taxon>Pseudomonadati</taxon>
        <taxon>Bacteroidota</taxon>
        <taxon>Flavobacteriia</taxon>
        <taxon>Flavobacteriales</taxon>
        <taxon>Flavobacteriaceae</taxon>
        <taxon>Lacinutrix</taxon>
    </lineage>
</organism>
<evidence type="ECO:0000313" key="3">
    <source>
        <dbReference type="Proteomes" id="UP001164705"/>
    </source>
</evidence>
<dbReference type="Proteomes" id="UP001164705">
    <property type="component" value="Chromosome"/>
</dbReference>
<accession>A0A9E8MYE6</accession>
<dbReference type="KEGG" id="lnu:N7U66_06150"/>
<dbReference type="EMBL" id="CP113088">
    <property type="protein sequence ID" value="WAC03174.1"/>
    <property type="molecule type" value="Genomic_DNA"/>
</dbReference>
<proteinExistence type="predicted"/>
<dbReference type="RefSeq" id="WP_267677748.1">
    <property type="nucleotide sequence ID" value="NZ_CP113088.1"/>
</dbReference>